<feature type="compositionally biased region" description="Basic and acidic residues" evidence="1">
    <location>
        <begin position="135"/>
        <end position="144"/>
    </location>
</feature>
<feature type="region of interest" description="Disordered" evidence="1">
    <location>
        <begin position="333"/>
        <end position="385"/>
    </location>
</feature>
<evidence type="ECO:0000313" key="3">
    <source>
        <dbReference type="Proteomes" id="UP001054857"/>
    </source>
</evidence>
<feature type="compositionally biased region" description="Acidic residues" evidence="1">
    <location>
        <begin position="64"/>
        <end position="79"/>
    </location>
</feature>
<evidence type="ECO:0000256" key="1">
    <source>
        <dbReference type="SAM" id="MobiDB-lite"/>
    </source>
</evidence>
<proteinExistence type="predicted"/>
<comment type="caution">
    <text evidence="2">The sequence shown here is derived from an EMBL/GenBank/DDBJ whole genome shotgun (WGS) entry which is preliminary data.</text>
</comment>
<organism evidence="2 3">
    <name type="scientific">Astrephomene gubernaculifera</name>
    <dbReference type="NCBI Taxonomy" id="47775"/>
    <lineage>
        <taxon>Eukaryota</taxon>
        <taxon>Viridiplantae</taxon>
        <taxon>Chlorophyta</taxon>
        <taxon>core chlorophytes</taxon>
        <taxon>Chlorophyceae</taxon>
        <taxon>CS clade</taxon>
        <taxon>Chlamydomonadales</taxon>
        <taxon>Astrephomenaceae</taxon>
        <taxon>Astrephomene</taxon>
    </lineage>
</organism>
<keyword evidence="3" id="KW-1185">Reference proteome</keyword>
<feature type="compositionally biased region" description="Low complexity" evidence="1">
    <location>
        <begin position="255"/>
        <end position="316"/>
    </location>
</feature>
<protein>
    <submittedName>
        <fullName evidence="2">Uncharacterized protein</fullName>
    </submittedName>
</protein>
<feature type="compositionally biased region" description="Polar residues" evidence="1">
    <location>
        <begin position="113"/>
        <end position="132"/>
    </location>
</feature>
<accession>A0AAD3DG35</accession>
<feature type="compositionally biased region" description="Low complexity" evidence="1">
    <location>
        <begin position="333"/>
        <end position="350"/>
    </location>
</feature>
<feature type="compositionally biased region" description="Basic and acidic residues" evidence="1">
    <location>
        <begin position="92"/>
        <end position="105"/>
    </location>
</feature>
<dbReference type="AlphaFoldDB" id="A0AAD3DG35"/>
<name>A0AAD3DG35_9CHLO</name>
<reference evidence="2 3" key="1">
    <citation type="journal article" date="2021" name="Sci. Rep.">
        <title>Genome sequencing of the multicellular alga Astrephomene provides insights into convergent evolution of germ-soma differentiation.</title>
        <authorList>
            <person name="Yamashita S."/>
            <person name="Yamamoto K."/>
            <person name="Matsuzaki R."/>
            <person name="Suzuki S."/>
            <person name="Yamaguchi H."/>
            <person name="Hirooka S."/>
            <person name="Minakuchi Y."/>
            <person name="Miyagishima S."/>
            <person name="Kawachi M."/>
            <person name="Toyoda A."/>
            <person name="Nozaki H."/>
        </authorList>
    </citation>
    <scope>NUCLEOTIDE SEQUENCE [LARGE SCALE GENOMIC DNA]</scope>
    <source>
        <strain evidence="2 3">NIES-4017</strain>
    </source>
</reference>
<dbReference type="Proteomes" id="UP001054857">
    <property type="component" value="Unassembled WGS sequence"/>
</dbReference>
<sequence length="385" mass="39773">QGQDQEQYRERGLGEGQMEGGDMGVLENWSSQSDAAAVAASATAAEEEYRRLLRMWREAHPEADLDEEAEELLGVDELSEGATGPTASSSTARDRSRPGTDENRWSQDLLGPEQQQLPAARQATSSGDLTAPQQEEQRGRRREHEEEEEELDRDRQQLLQWLLEQQQHMGQEQQDLYGAAGLPAAGLVHQAVGMRPVEDAAAPPSTLQEGPQRSNTTPPAAAWGAGLRESTSTGAAGVSDDSDQPGSESGGAGATAGAQAPTAPRPTTTTTTPTLNTPSYTTASTSSTTATTATATAPSTPAASLSHLKATSAAAADRAAETLARIRALRAAVQSGPPAAAASLRGSAAAVPRPLVESNGSGDAIADGAPDRSDGKAGGRGPGAQ</sequence>
<feature type="compositionally biased region" description="Basic and acidic residues" evidence="1">
    <location>
        <begin position="1"/>
        <end position="13"/>
    </location>
</feature>
<dbReference type="EMBL" id="BMAR01000001">
    <property type="protein sequence ID" value="GFR41171.1"/>
    <property type="molecule type" value="Genomic_DNA"/>
</dbReference>
<feature type="compositionally biased region" description="Polar residues" evidence="1">
    <location>
        <begin position="205"/>
        <end position="218"/>
    </location>
</feature>
<evidence type="ECO:0000313" key="2">
    <source>
        <dbReference type="EMBL" id="GFR41171.1"/>
    </source>
</evidence>
<feature type="non-terminal residue" evidence="2">
    <location>
        <position position="1"/>
    </location>
</feature>
<feature type="region of interest" description="Disordered" evidence="1">
    <location>
        <begin position="195"/>
        <end position="316"/>
    </location>
</feature>
<gene>
    <name evidence="2" type="ORF">Agub_g1837</name>
</gene>
<feature type="compositionally biased region" description="Gly residues" evidence="1">
    <location>
        <begin position="14"/>
        <end position="23"/>
    </location>
</feature>
<feature type="region of interest" description="Disordered" evidence="1">
    <location>
        <begin position="62"/>
        <end position="154"/>
    </location>
</feature>
<feature type="region of interest" description="Disordered" evidence="1">
    <location>
        <begin position="1"/>
        <end position="44"/>
    </location>
</feature>
<feature type="compositionally biased region" description="Low complexity" evidence="1">
    <location>
        <begin position="30"/>
        <end position="44"/>
    </location>
</feature>